<evidence type="ECO:0000313" key="2">
    <source>
        <dbReference type="EMBL" id="TMN70587.1"/>
    </source>
</evidence>
<dbReference type="Pfam" id="PF01546">
    <property type="entry name" value="Peptidase_M20"/>
    <property type="match status" value="1"/>
</dbReference>
<reference evidence="3" key="2">
    <citation type="submission" date="2019-06" db="EMBL/GenBank/DDBJ databases">
        <title>Co-occurence of chitin degradation, pigmentation and bioactivity in marine Pseudoalteromonas.</title>
        <authorList>
            <person name="Sonnenschein E.C."/>
            <person name="Bech P.K."/>
        </authorList>
    </citation>
    <scope>NUCLEOTIDE SEQUENCE [LARGE SCALE GENOMIC DNA]</scope>
    <source>
        <strain evidence="3">S1607</strain>
    </source>
</reference>
<dbReference type="InterPro" id="IPR002933">
    <property type="entry name" value="Peptidase_M20"/>
</dbReference>
<dbReference type="GO" id="GO:0005737">
    <property type="term" value="C:cytoplasm"/>
    <property type="evidence" value="ECO:0007669"/>
    <property type="project" value="TreeGrafter"/>
</dbReference>
<dbReference type="AlphaFoldDB" id="A0AAQ2IQ41"/>
<dbReference type="PANTHER" id="PTHR30575:SF0">
    <property type="entry name" value="XAA-ARG DIPEPTIDASE"/>
    <property type="match status" value="1"/>
</dbReference>
<accession>A0AAQ2IQ41</accession>
<dbReference type="Proteomes" id="UP000305423">
    <property type="component" value="Unassembled WGS sequence"/>
</dbReference>
<keyword evidence="1" id="KW-0378">Hydrolase</keyword>
<evidence type="ECO:0000313" key="3">
    <source>
        <dbReference type="Proteomes" id="UP000305423"/>
    </source>
</evidence>
<dbReference type="PANTHER" id="PTHR30575">
    <property type="entry name" value="PEPTIDASE M20"/>
    <property type="match status" value="1"/>
</dbReference>
<dbReference type="GO" id="GO:0046657">
    <property type="term" value="P:folic acid catabolic process"/>
    <property type="evidence" value="ECO:0007669"/>
    <property type="project" value="TreeGrafter"/>
</dbReference>
<gene>
    <name evidence="2" type="ORF">CWB74_23780</name>
</gene>
<protein>
    <submittedName>
        <fullName evidence="2">Amidohydrolase</fullName>
    </submittedName>
</protein>
<feature type="non-terminal residue" evidence="2">
    <location>
        <position position="1"/>
    </location>
</feature>
<evidence type="ECO:0000256" key="1">
    <source>
        <dbReference type="ARBA" id="ARBA00022801"/>
    </source>
</evidence>
<name>A0AAQ2IQ41_PSEO7</name>
<dbReference type="GO" id="GO:0071713">
    <property type="term" value="F:para-aminobenzoyl-glutamate hydrolase activity"/>
    <property type="evidence" value="ECO:0007669"/>
    <property type="project" value="TreeGrafter"/>
</dbReference>
<dbReference type="InterPro" id="IPR052030">
    <property type="entry name" value="Peptidase_M20/M20A_hydrolases"/>
</dbReference>
<feature type="non-terminal residue" evidence="2">
    <location>
        <position position="124"/>
    </location>
</feature>
<dbReference type="Gene3D" id="3.40.630.10">
    <property type="entry name" value="Zn peptidases"/>
    <property type="match status" value="1"/>
</dbReference>
<reference evidence="2 3" key="1">
    <citation type="submission" date="2017-12" db="EMBL/GenBank/DDBJ databases">
        <authorList>
            <person name="Paulsen S."/>
            <person name="Gram L.K."/>
        </authorList>
    </citation>
    <scope>NUCLEOTIDE SEQUENCE [LARGE SCALE GENOMIC DNA]</scope>
    <source>
        <strain evidence="2 3">S1607</strain>
    </source>
</reference>
<dbReference type="EMBL" id="PNEL01000203">
    <property type="protein sequence ID" value="TMN70587.1"/>
    <property type="molecule type" value="Genomic_DNA"/>
</dbReference>
<dbReference type="RefSeq" id="WP_138556407.1">
    <property type="nucleotide sequence ID" value="NZ_PNEL01000203.1"/>
</dbReference>
<sequence length="124" mass="12592">GVAGIPTAFVATYGSGKPVIAILAEYDALPGISQQAVPVKTSAGKDAGHACGHHLFGTASVAAGIAIKELIAAKNFEGTIKVFGTPAEEGGSGKVYMVRDGLFNDVDAVIHWHPGDDNSITTTS</sequence>
<organism evidence="2 3">
    <name type="scientific">Pseudoalteromonas piscicida</name>
    <dbReference type="NCBI Taxonomy" id="43662"/>
    <lineage>
        <taxon>Bacteria</taxon>
        <taxon>Pseudomonadati</taxon>
        <taxon>Pseudomonadota</taxon>
        <taxon>Gammaproteobacteria</taxon>
        <taxon>Alteromonadales</taxon>
        <taxon>Pseudoalteromonadaceae</taxon>
        <taxon>Pseudoalteromonas</taxon>
    </lineage>
</organism>
<dbReference type="SUPFAM" id="SSF53187">
    <property type="entry name" value="Zn-dependent exopeptidases"/>
    <property type="match status" value="1"/>
</dbReference>
<comment type="caution">
    <text evidence="2">The sequence shown here is derived from an EMBL/GenBank/DDBJ whole genome shotgun (WGS) entry which is preliminary data.</text>
</comment>
<proteinExistence type="predicted"/>
<dbReference type="GO" id="GO:0016805">
    <property type="term" value="F:dipeptidase activity"/>
    <property type="evidence" value="ECO:0007669"/>
    <property type="project" value="TreeGrafter"/>
</dbReference>